<keyword evidence="2" id="KW-1185">Reference proteome</keyword>
<name>A0ACB9M8G7_9MYRT</name>
<proteinExistence type="predicted"/>
<evidence type="ECO:0000313" key="1">
    <source>
        <dbReference type="EMBL" id="KAI4319569.1"/>
    </source>
</evidence>
<accession>A0ACB9M8G7</accession>
<sequence>MDEAAQALEIACWIATPKKPWKREEKGGKFPESFANEEGDRLAVDLQEEEEAEEEEDSAKHSYGCTFCKRRFMNAQALGGHMNIHRKDRVKGKGHLNHQNQVTVSSTNDGKRTLSYDVVNGLINPDTVGGERSYPMSQHVIASKVQRSSGDQNKIFQTLAASPTSPRHKRSFMESDFSVRIQQSQGRTDRGLLDDGLSLCIGLSASSDHKEHKISQKKSEIDLELRLGRDP</sequence>
<comment type="caution">
    <text evidence="1">The sequence shown here is derived from an EMBL/GenBank/DDBJ whole genome shotgun (WGS) entry which is preliminary data.</text>
</comment>
<dbReference type="Proteomes" id="UP001057402">
    <property type="component" value="Chromosome 10"/>
</dbReference>
<dbReference type="EMBL" id="CM042889">
    <property type="protein sequence ID" value="KAI4319569.1"/>
    <property type="molecule type" value="Genomic_DNA"/>
</dbReference>
<protein>
    <submittedName>
        <fullName evidence="1">Uncharacterized protein</fullName>
    </submittedName>
</protein>
<organism evidence="1 2">
    <name type="scientific">Melastoma candidum</name>
    <dbReference type="NCBI Taxonomy" id="119954"/>
    <lineage>
        <taxon>Eukaryota</taxon>
        <taxon>Viridiplantae</taxon>
        <taxon>Streptophyta</taxon>
        <taxon>Embryophyta</taxon>
        <taxon>Tracheophyta</taxon>
        <taxon>Spermatophyta</taxon>
        <taxon>Magnoliopsida</taxon>
        <taxon>eudicotyledons</taxon>
        <taxon>Gunneridae</taxon>
        <taxon>Pentapetalae</taxon>
        <taxon>rosids</taxon>
        <taxon>malvids</taxon>
        <taxon>Myrtales</taxon>
        <taxon>Melastomataceae</taxon>
        <taxon>Melastomatoideae</taxon>
        <taxon>Melastomateae</taxon>
        <taxon>Melastoma</taxon>
    </lineage>
</organism>
<gene>
    <name evidence="1" type="ORF">MLD38_033154</name>
</gene>
<reference evidence="2" key="1">
    <citation type="journal article" date="2023" name="Front. Plant Sci.">
        <title>Chromosomal-level genome assembly of Melastoma candidum provides insights into trichome evolution.</title>
        <authorList>
            <person name="Zhong Y."/>
            <person name="Wu W."/>
            <person name="Sun C."/>
            <person name="Zou P."/>
            <person name="Liu Y."/>
            <person name="Dai S."/>
            <person name="Zhou R."/>
        </authorList>
    </citation>
    <scope>NUCLEOTIDE SEQUENCE [LARGE SCALE GENOMIC DNA]</scope>
</reference>
<evidence type="ECO:0000313" key="2">
    <source>
        <dbReference type="Proteomes" id="UP001057402"/>
    </source>
</evidence>